<dbReference type="RefSeq" id="WP_173235702.1">
    <property type="nucleotide sequence ID" value="NZ_AP022839.1"/>
</dbReference>
<sequence length="1296" mass="149246">MKQLVAIIKAQIHQLNNLQLNEWLLNHLNEDANHLNELFTRQLPALSNHVVRIPSFTNQVSPYLSLLSIIFVYAPEALRDALEDRFLAFPELLCADKSIDDTKMNQELQNQLITYRRAWPIIVALQKQGGNDLIQILNNTDEHALMSFASLTKGNGLAILVDTFLAKNSKDLELIDRNSLIHFLRQPDLTSWLNNLLESLVFQASNTMALKLLNVIFTPYANELKKAAEIKTLLADNPFAIHLETIQAIIYFYYSKLKKDPISVEGGAYISLLYDLIKREDLTSQREMMLSLEQDCLFFMIEQCLQRMTSSDLTLQQICRELLFLLCSEPVKTNKQYRGLIKTRLEQPDRCLFDTVELFVLAKEILLGNDSASENAFCNLWIEPLLTSPRFIAASTTKVLKQLSDRYHALITILGKEEYRCLTGSFKKYLWHDNETRTEFRGERFVPALWMRLERICEQQKATDVELAEKALRVLYRYYAQTLPNLRTDLLLRMIDYAYRPKMDDRTERNKQRNVLLFWFKKYAPQHPLAQAEWASNIEAPLYCPRRNKIGFVSESNEAMAFIKDKLVLLINSGLVSVNEPLYDEQGSIIGYLTESGQIRSTNLIQKNASAQLLARVPEHDLELSPSGLSLLIQNVLSEDTLDELYGSEHVLENSSKRYWLEHQISTVVQNAKFSIASKTFKSLVNYHSNETLFSLLATIKHKTSARFLFHAIFDDDQKREVLFRGNFVSDIDVFLVHFDAIVCLADYMARYHEKSWFADGLMCFASYGNKHKADSLLSNALAHINKKAAHEEQRSDLGDKVLKSLIGSEDSARVILQEFLHDRAQTPVQQLKSPEINKITQYVFKEHLMVALQLLNKNADWQNSSLYKLVLHILETQHEQIFPSDEFVHPAEMSWKKNELDDFACFISRHLSMKRSLDSDFSVGHRVLNELIFRGASAGQTSLFYSQKTFNKAIAQLSFPRVFLEQLVDKFWIPEGVKEQFADKVLRIKAWFDDQSPLQKELGNHPVLMDWRHLITQTWNEINKKKLPVICVYLLNYSGSKKPLSCLVRDYIATFQKTSEYLYPVVKLVHQFPQRDVSAVIFDVLEAMIIKNPLLLDETILHHMAFYYAIKNANREANFAKAELDLLIYFGQRKQYAVVQRGCDELAKNCEDQKLKKQLLKGSLEAEIETDLSSNLGHFYFSLVKVFKRLWHYGINAKKNSSGIVCFCDDVVPRPIIKRAPEEVKTPVLSGKVSSMYLDFNEKQKQLIRLLATIKHSPAPESLIARPSQISQSLFHGKGHEQETVVAQEQAVVHI</sequence>
<reference evidence="1" key="1">
    <citation type="journal article" date="2020" name="Microbiol. Resour. Announc.">
        <title>Complete Genome Sequence of Novel Psychrotolerant Legionella Strain TUM19329, Isolated from Antarctic Lake Sediment.</title>
        <authorList>
            <person name="Shimada S."/>
            <person name="Nakai R."/>
            <person name="Aoki K."/>
            <person name="Shimoeda N."/>
            <person name="Ohno G."/>
            <person name="Miyazaki Y."/>
            <person name="Kudoh S."/>
            <person name="Imura S."/>
            <person name="Watanabe K."/>
            <person name="Ishii Y."/>
            <person name="Tateda K."/>
        </authorList>
    </citation>
    <scope>NUCLEOTIDE SEQUENCE [LARGE SCALE GENOMIC DNA]</scope>
    <source>
        <strain evidence="1">TUM19329</strain>
    </source>
</reference>
<organism evidence="1 2">
    <name type="scientific">Legionella antarctica</name>
    <dbReference type="NCBI Taxonomy" id="2708020"/>
    <lineage>
        <taxon>Bacteria</taxon>
        <taxon>Pseudomonadati</taxon>
        <taxon>Pseudomonadota</taxon>
        <taxon>Gammaproteobacteria</taxon>
        <taxon>Legionellales</taxon>
        <taxon>Legionellaceae</taxon>
        <taxon>Legionella</taxon>
    </lineage>
</organism>
<proteinExistence type="predicted"/>
<evidence type="ECO:0000313" key="2">
    <source>
        <dbReference type="Proteomes" id="UP000502894"/>
    </source>
</evidence>
<dbReference type="EMBL" id="AP022839">
    <property type="protein sequence ID" value="BCA93837.1"/>
    <property type="molecule type" value="Genomic_DNA"/>
</dbReference>
<name>A0A6F8T0Z0_9GAMM</name>
<protein>
    <recommendedName>
        <fullName evidence="3">Dot/Icm T4SS effector</fullName>
    </recommendedName>
</protein>
<evidence type="ECO:0008006" key="3">
    <source>
        <dbReference type="Google" id="ProtNLM"/>
    </source>
</evidence>
<gene>
    <name evidence="1" type="ORF">TUM19329_01980</name>
</gene>
<dbReference type="Proteomes" id="UP000502894">
    <property type="component" value="Chromosome"/>
</dbReference>
<accession>A0A6F8T0Z0</accession>
<keyword evidence="2" id="KW-1185">Reference proteome</keyword>
<dbReference type="KEGG" id="lant:TUM19329_01980"/>
<evidence type="ECO:0000313" key="1">
    <source>
        <dbReference type="EMBL" id="BCA93837.1"/>
    </source>
</evidence>